<reference evidence="1" key="1">
    <citation type="journal article" date="2014" name="Front. Microbiol.">
        <title>High frequency of phylogenetically diverse reductive dehalogenase-homologous genes in deep subseafloor sedimentary metagenomes.</title>
        <authorList>
            <person name="Kawai M."/>
            <person name="Futagami T."/>
            <person name="Toyoda A."/>
            <person name="Takaki Y."/>
            <person name="Nishi S."/>
            <person name="Hori S."/>
            <person name="Arai W."/>
            <person name="Tsubouchi T."/>
            <person name="Morono Y."/>
            <person name="Uchiyama I."/>
            <person name="Ito T."/>
            <person name="Fujiyama A."/>
            <person name="Inagaki F."/>
            <person name="Takami H."/>
        </authorList>
    </citation>
    <scope>NUCLEOTIDE SEQUENCE</scope>
    <source>
        <strain evidence="1">Expedition CK06-06</strain>
    </source>
</reference>
<comment type="caution">
    <text evidence="1">The sequence shown here is derived from an EMBL/GenBank/DDBJ whole genome shotgun (WGS) entry which is preliminary data.</text>
</comment>
<dbReference type="AlphaFoldDB" id="X1JBK4"/>
<gene>
    <name evidence="1" type="ORF">S03H2_62682</name>
</gene>
<accession>X1JBK4</accession>
<dbReference type="InterPro" id="IPR006230">
    <property type="entry name" value="MutL"/>
</dbReference>
<evidence type="ECO:0008006" key="2">
    <source>
        <dbReference type="Google" id="ProtNLM"/>
    </source>
</evidence>
<sequence length="107" mass="11612">MMGNRLEDMEYIMVTDVGSTTTKARFFKKFKKDWSFIVTGEAPTTVEAPYEDVTLGVRNAVREVEELTGHQILSDDGKGIIVPCKENVGVDLYCTTSSAGGGLSVAS</sequence>
<organism evidence="1">
    <name type="scientific">marine sediment metagenome</name>
    <dbReference type="NCBI Taxonomy" id="412755"/>
    <lineage>
        <taxon>unclassified sequences</taxon>
        <taxon>metagenomes</taxon>
        <taxon>ecological metagenomes</taxon>
    </lineage>
</organism>
<name>X1JBK4_9ZZZZ</name>
<dbReference type="Pfam" id="PF13941">
    <property type="entry name" value="MutL"/>
    <property type="match status" value="1"/>
</dbReference>
<dbReference type="EMBL" id="BARU01040556">
    <property type="protein sequence ID" value="GAH78890.1"/>
    <property type="molecule type" value="Genomic_DNA"/>
</dbReference>
<protein>
    <recommendedName>
        <fullName evidence="2">Methylaspartate mutase</fullName>
    </recommendedName>
</protein>
<evidence type="ECO:0000313" key="1">
    <source>
        <dbReference type="EMBL" id="GAH78890.1"/>
    </source>
</evidence>
<proteinExistence type="predicted"/>